<comment type="caution">
    <text evidence="1">The sequence shown here is derived from an EMBL/GenBank/DDBJ whole genome shotgun (WGS) entry which is preliminary data.</text>
</comment>
<keyword evidence="2" id="KW-1185">Reference proteome</keyword>
<accession>A0ABU1VSH1</accession>
<dbReference type="EMBL" id="JAVDVW010000002">
    <property type="protein sequence ID" value="MDR7100436.1"/>
    <property type="molecule type" value="Genomic_DNA"/>
</dbReference>
<proteinExistence type="predicted"/>
<gene>
    <name evidence="1" type="ORF">J2X04_002817</name>
</gene>
<name>A0ABU1VSH1_9GAMM</name>
<evidence type="ECO:0000313" key="2">
    <source>
        <dbReference type="Proteomes" id="UP001267878"/>
    </source>
</evidence>
<protein>
    <submittedName>
        <fullName evidence="1">Uncharacterized protein</fullName>
    </submittedName>
</protein>
<sequence>MQLRQKPVVDTLPAAAAALSVPNLAVCRGAILSRGP</sequence>
<evidence type="ECO:0000313" key="1">
    <source>
        <dbReference type="EMBL" id="MDR7100436.1"/>
    </source>
</evidence>
<organism evidence="1 2">
    <name type="scientific">Agrilutibacter niabensis</name>
    <dbReference type="NCBI Taxonomy" id="380628"/>
    <lineage>
        <taxon>Bacteria</taxon>
        <taxon>Pseudomonadati</taxon>
        <taxon>Pseudomonadota</taxon>
        <taxon>Gammaproteobacteria</taxon>
        <taxon>Lysobacterales</taxon>
        <taxon>Lysobacteraceae</taxon>
        <taxon>Agrilutibacter</taxon>
    </lineage>
</organism>
<dbReference type="Proteomes" id="UP001267878">
    <property type="component" value="Unassembled WGS sequence"/>
</dbReference>
<reference evidence="1 2" key="1">
    <citation type="submission" date="2023-07" db="EMBL/GenBank/DDBJ databases">
        <title>Sorghum-associated microbial communities from plants grown in Nebraska, USA.</title>
        <authorList>
            <person name="Schachtman D."/>
        </authorList>
    </citation>
    <scope>NUCLEOTIDE SEQUENCE [LARGE SCALE GENOMIC DNA]</scope>
    <source>
        <strain evidence="1 2">BE187</strain>
    </source>
</reference>